<name>A0A0M3J495_ANISI</name>
<evidence type="ECO:0000256" key="3">
    <source>
        <dbReference type="ARBA" id="ARBA00022827"/>
    </source>
</evidence>
<dbReference type="InterPro" id="IPR046373">
    <property type="entry name" value="Acyl-CoA_Oxase/DH_mid-dom_sf"/>
</dbReference>
<dbReference type="Pfam" id="PF02771">
    <property type="entry name" value="Acyl-CoA_dh_N"/>
    <property type="match status" value="1"/>
</dbReference>
<evidence type="ECO:0000259" key="4">
    <source>
        <dbReference type="Pfam" id="PF02771"/>
    </source>
</evidence>
<evidence type="ECO:0000313" key="5">
    <source>
        <dbReference type="EMBL" id="VDK19758.1"/>
    </source>
</evidence>
<evidence type="ECO:0000256" key="2">
    <source>
        <dbReference type="ARBA" id="ARBA00022630"/>
    </source>
</evidence>
<dbReference type="WBParaSite" id="ASIM_0000236301-mRNA-1">
    <property type="protein sequence ID" value="ASIM_0000236301-mRNA-1"/>
    <property type="gene ID" value="ASIM_0000236301"/>
</dbReference>
<protein>
    <submittedName>
        <fullName evidence="7">Acyl-CoA dehydrogenase family member 9, mitochondrial (inferred by orthology to a human protein)</fullName>
    </submittedName>
</protein>
<keyword evidence="3" id="KW-0274">FAD</keyword>
<reference evidence="7" key="1">
    <citation type="submission" date="2017-02" db="UniProtKB">
        <authorList>
            <consortium name="WormBaseParasite"/>
        </authorList>
    </citation>
    <scope>IDENTIFICATION</scope>
</reference>
<accession>A0A0M3J495</accession>
<dbReference type="InterPro" id="IPR013786">
    <property type="entry name" value="AcylCoA_DH/ox_N"/>
</dbReference>
<dbReference type="Gene3D" id="1.20.140.10">
    <property type="entry name" value="Butyryl-CoA Dehydrogenase, subunit A, domain 3"/>
    <property type="match status" value="1"/>
</dbReference>
<dbReference type="InterPro" id="IPR037069">
    <property type="entry name" value="AcylCoA_DH/ox_N_sf"/>
</dbReference>
<dbReference type="Gene3D" id="2.40.110.10">
    <property type="entry name" value="Butyryl-CoA Dehydrogenase, subunit A, domain 2"/>
    <property type="match status" value="1"/>
</dbReference>
<dbReference type="PANTHER" id="PTHR43884">
    <property type="entry name" value="ACYL-COA DEHYDROGENASE"/>
    <property type="match status" value="1"/>
</dbReference>
<comment type="cofactor">
    <cofactor evidence="1">
        <name>FAD</name>
        <dbReference type="ChEBI" id="CHEBI:57692"/>
    </cofactor>
</comment>
<dbReference type="OrthoDB" id="354at2759"/>
<evidence type="ECO:0000313" key="6">
    <source>
        <dbReference type="Proteomes" id="UP000267096"/>
    </source>
</evidence>
<feature type="domain" description="Acyl-CoA dehydrogenase/oxidase N-terminal" evidence="4">
    <location>
        <begin position="13"/>
        <end position="86"/>
    </location>
</feature>
<dbReference type="AlphaFoldDB" id="A0A0M3J495"/>
<sequence length="269" mass="29174">MKANDTTLSDTVLAVLKRNALSSANVPAEYEGMGMCNKDLLCLSEVLGLDFNVYMRLLQIQRAVTVITLYGSEEQKQTLLPKIASGALKPAILLFDENGNFDFESIQTSAIASGDGVEKISGTKSSVIGVADANLFLVFAMRKSNLQQKGNMACYIIEREHLPQQSCLTINSRINTLGLNALHVSDVELKDVPVNSSSLLGSVNDSRDIALELSASNGYTYGAAVVGFLKLLIGELSHFCNTTIQFKSPLSENLGIQVNIDIFSKVFRK</sequence>
<keyword evidence="2" id="KW-0285">Flavoprotein</keyword>
<dbReference type="GO" id="GO:0050660">
    <property type="term" value="F:flavin adenine dinucleotide binding"/>
    <property type="evidence" value="ECO:0007669"/>
    <property type="project" value="InterPro"/>
</dbReference>
<evidence type="ECO:0000256" key="1">
    <source>
        <dbReference type="ARBA" id="ARBA00001974"/>
    </source>
</evidence>
<dbReference type="GO" id="GO:0003995">
    <property type="term" value="F:acyl-CoA dehydrogenase activity"/>
    <property type="evidence" value="ECO:0007669"/>
    <property type="project" value="TreeGrafter"/>
</dbReference>
<dbReference type="InterPro" id="IPR009100">
    <property type="entry name" value="AcylCoA_DH/oxidase_NM_dom_sf"/>
</dbReference>
<gene>
    <name evidence="5" type="ORF">ASIM_LOCUS2229</name>
</gene>
<dbReference type="SUPFAM" id="SSF56645">
    <property type="entry name" value="Acyl-CoA dehydrogenase NM domain-like"/>
    <property type="match status" value="1"/>
</dbReference>
<reference evidence="5 6" key="2">
    <citation type="submission" date="2018-11" db="EMBL/GenBank/DDBJ databases">
        <authorList>
            <consortium name="Pathogen Informatics"/>
        </authorList>
    </citation>
    <scope>NUCLEOTIDE SEQUENCE [LARGE SCALE GENOMIC DNA]</scope>
</reference>
<keyword evidence="6" id="KW-1185">Reference proteome</keyword>
<dbReference type="Proteomes" id="UP000267096">
    <property type="component" value="Unassembled WGS sequence"/>
</dbReference>
<proteinExistence type="predicted"/>
<evidence type="ECO:0000313" key="7">
    <source>
        <dbReference type="WBParaSite" id="ASIM_0000236301-mRNA-1"/>
    </source>
</evidence>
<dbReference type="Gene3D" id="1.10.540.10">
    <property type="entry name" value="Acyl-CoA dehydrogenase/oxidase, N-terminal domain"/>
    <property type="match status" value="1"/>
</dbReference>
<dbReference type="PANTHER" id="PTHR43884:SF9">
    <property type="entry name" value="COMPLEX I ASSEMBLY FACTOR ACAD9, MITOCHONDRIAL"/>
    <property type="match status" value="1"/>
</dbReference>
<organism evidence="7">
    <name type="scientific">Anisakis simplex</name>
    <name type="common">Herring worm</name>
    <dbReference type="NCBI Taxonomy" id="6269"/>
    <lineage>
        <taxon>Eukaryota</taxon>
        <taxon>Metazoa</taxon>
        <taxon>Ecdysozoa</taxon>
        <taxon>Nematoda</taxon>
        <taxon>Chromadorea</taxon>
        <taxon>Rhabditida</taxon>
        <taxon>Spirurina</taxon>
        <taxon>Ascaridomorpha</taxon>
        <taxon>Ascaridoidea</taxon>
        <taxon>Anisakidae</taxon>
        <taxon>Anisakis</taxon>
        <taxon>Anisakis simplex complex</taxon>
    </lineage>
</organism>
<dbReference type="EMBL" id="UYRR01002891">
    <property type="protein sequence ID" value="VDK19758.1"/>
    <property type="molecule type" value="Genomic_DNA"/>
</dbReference>